<gene>
    <name evidence="2" type="ORF">SCAR479_10279</name>
</gene>
<dbReference type="Proteomes" id="UP001465668">
    <property type="component" value="Unassembled WGS sequence"/>
</dbReference>
<comment type="caution">
    <text evidence="2">The sequence shown here is derived from an EMBL/GenBank/DDBJ whole genome shotgun (WGS) entry which is preliminary data.</text>
</comment>
<feature type="region of interest" description="Disordered" evidence="1">
    <location>
        <begin position="118"/>
        <end position="232"/>
    </location>
</feature>
<proteinExistence type="predicted"/>
<sequence length="251" mass="27538">MSADSLYFFDQIGGYSQRYSVCSLLEDSLSQIVEQYTRESQSHGCLLADMGDFLVTVMAITSEIAQHLVKGNHIIKYTSDRKSLLEPDLSTADYLDDKHDALKKINASIRKTKDTIAEVWAGSPSPPPPRRSFRSTPTNHSPYQTRSSVLPTRNLESDPLAAGPSQDPTASTYSPLASEDTMSPEGDSSRYEDSVGSGDDSYANQAHSASIEEVSARGRGTYKCPHGKSCKKGGLRKDGRIRIFALNSEYK</sequence>
<evidence type="ECO:0000256" key="1">
    <source>
        <dbReference type="SAM" id="MobiDB-lite"/>
    </source>
</evidence>
<reference evidence="2 3" key="1">
    <citation type="submission" date="2024-02" db="EMBL/GenBank/DDBJ databases">
        <title>First draft genome assembly of two strains of Seiridium cardinale.</title>
        <authorList>
            <person name="Emiliani G."/>
            <person name="Scali E."/>
        </authorList>
    </citation>
    <scope>NUCLEOTIDE SEQUENCE [LARGE SCALE GENOMIC DNA]</scope>
    <source>
        <strain evidence="2 3">BM-138-000479</strain>
    </source>
</reference>
<accession>A0ABR2XGN0</accession>
<protein>
    <submittedName>
        <fullName evidence="2">C2H2-type domain-containing protein</fullName>
    </submittedName>
</protein>
<name>A0ABR2XGN0_9PEZI</name>
<evidence type="ECO:0000313" key="2">
    <source>
        <dbReference type="EMBL" id="KAK9772949.1"/>
    </source>
</evidence>
<organism evidence="2 3">
    <name type="scientific">Seiridium cardinale</name>
    <dbReference type="NCBI Taxonomy" id="138064"/>
    <lineage>
        <taxon>Eukaryota</taxon>
        <taxon>Fungi</taxon>
        <taxon>Dikarya</taxon>
        <taxon>Ascomycota</taxon>
        <taxon>Pezizomycotina</taxon>
        <taxon>Sordariomycetes</taxon>
        <taxon>Xylariomycetidae</taxon>
        <taxon>Amphisphaeriales</taxon>
        <taxon>Sporocadaceae</taxon>
        <taxon>Seiridium</taxon>
    </lineage>
</organism>
<keyword evidence="3" id="KW-1185">Reference proteome</keyword>
<dbReference type="EMBL" id="JARVKM010000055">
    <property type="protein sequence ID" value="KAK9772949.1"/>
    <property type="molecule type" value="Genomic_DNA"/>
</dbReference>
<feature type="compositionally biased region" description="Polar residues" evidence="1">
    <location>
        <begin position="139"/>
        <end position="151"/>
    </location>
</feature>
<feature type="compositionally biased region" description="Polar residues" evidence="1">
    <location>
        <begin position="166"/>
        <end position="175"/>
    </location>
</feature>
<evidence type="ECO:0000313" key="3">
    <source>
        <dbReference type="Proteomes" id="UP001465668"/>
    </source>
</evidence>